<dbReference type="GO" id="GO:0043190">
    <property type="term" value="C:ATP-binding cassette (ABC) transporter complex"/>
    <property type="evidence" value="ECO:0007669"/>
    <property type="project" value="InterPro"/>
</dbReference>
<dbReference type="PANTHER" id="PTHR42781:SF4">
    <property type="entry name" value="SPERMIDINE_PUTRESCINE IMPORT ATP-BINDING PROTEIN POTA"/>
    <property type="match status" value="1"/>
</dbReference>
<dbReference type="SUPFAM" id="SSF50331">
    <property type="entry name" value="MOP-like"/>
    <property type="match status" value="1"/>
</dbReference>
<dbReference type="SUPFAM" id="SSF52540">
    <property type="entry name" value="P-loop containing nucleoside triphosphate hydrolases"/>
    <property type="match status" value="1"/>
</dbReference>
<accession>A0A377W0C7</accession>
<dbReference type="GO" id="GO:0016887">
    <property type="term" value="F:ATP hydrolysis activity"/>
    <property type="evidence" value="ECO:0007669"/>
    <property type="project" value="InterPro"/>
</dbReference>
<organism evidence="5 6">
    <name type="scientific">Klebsiella pneumoniae</name>
    <dbReference type="NCBI Taxonomy" id="573"/>
    <lineage>
        <taxon>Bacteria</taxon>
        <taxon>Pseudomonadati</taxon>
        <taxon>Pseudomonadota</taxon>
        <taxon>Gammaproteobacteria</taxon>
        <taxon>Enterobacterales</taxon>
        <taxon>Enterobacteriaceae</taxon>
        <taxon>Klebsiella/Raoultella group</taxon>
        <taxon>Klebsiella</taxon>
        <taxon>Klebsiella pneumoniae complex</taxon>
    </lineage>
</organism>
<name>A0A377W0C7_KLEPN</name>
<dbReference type="Pfam" id="PF08402">
    <property type="entry name" value="TOBE_2"/>
    <property type="match status" value="1"/>
</dbReference>
<evidence type="ECO:0000313" key="5">
    <source>
        <dbReference type="EMBL" id="STT48386.1"/>
    </source>
</evidence>
<dbReference type="FunFam" id="3.40.50.300:FF:000425">
    <property type="entry name" value="Probable ABC transporter, ATP-binding subunit"/>
    <property type="match status" value="1"/>
</dbReference>
<keyword evidence="1" id="KW-0813">Transport</keyword>
<dbReference type="EC" id="3.6.3.31" evidence="5"/>
<dbReference type="Gene3D" id="3.40.50.300">
    <property type="entry name" value="P-loop containing nucleotide triphosphate hydrolases"/>
    <property type="match status" value="1"/>
</dbReference>
<keyword evidence="2" id="KW-0547">Nucleotide-binding</keyword>
<keyword evidence="5" id="KW-0378">Hydrolase</keyword>
<reference evidence="5 6" key="1">
    <citation type="submission" date="2018-06" db="EMBL/GenBank/DDBJ databases">
        <authorList>
            <consortium name="Pathogen Informatics"/>
            <person name="Doyle S."/>
        </authorList>
    </citation>
    <scope>NUCLEOTIDE SEQUENCE [LARGE SCALE GENOMIC DNA]</scope>
    <source>
        <strain evidence="5 6">NCTC9637</strain>
    </source>
</reference>
<protein>
    <submittedName>
        <fullName evidence="5">Putrescine transport ATP-binding protein PotA</fullName>
        <ecNumber evidence="5">3.6.3.31</ecNumber>
    </submittedName>
</protein>
<evidence type="ECO:0000256" key="2">
    <source>
        <dbReference type="ARBA" id="ARBA00022741"/>
    </source>
</evidence>
<gene>
    <name evidence="5" type="primary">potA_4</name>
    <name evidence="5" type="ORF">NCTC9637_03330</name>
</gene>
<dbReference type="InterPro" id="IPR008995">
    <property type="entry name" value="Mo/tungstate-bd_C_term_dom"/>
</dbReference>
<dbReference type="InterPro" id="IPR027417">
    <property type="entry name" value="P-loop_NTPase"/>
</dbReference>
<dbReference type="EMBL" id="UGLB01000003">
    <property type="protein sequence ID" value="STT48386.1"/>
    <property type="molecule type" value="Genomic_DNA"/>
</dbReference>
<sequence length="339" mass="36717">MTYAVEFQNVSRLYGDVRAVDGVSIGIRDGEFFSMLGPSGSGKTTCLRLIAGFEQLSGGTIHIFGQPASELPPWQRDVNTVFQDYALFPHMSILDNVAYGLMVKGMAKKARHARAQEALEKVALGYAHHRKPSQLSGGQRQRVAIARALVNQPRVLLLDEPLGALDLKLREQMQVELKKLQQSLGITFIFVTHDQSEALSMSDRVAVFNNGRIEQVDALQDLYLHPRTAFVAGFVGTANVFAAEAARRLCGMAGSWSLRPEHVRLQGGGEVQVQGVVQAVQYQGAATRIELRLADGDKLLVSQANIDGAAAASVPRTGANSTGVMVALGDDPAGKRRLR</sequence>
<dbReference type="InterPro" id="IPR003439">
    <property type="entry name" value="ABC_transporter-like_ATP-bd"/>
</dbReference>
<keyword evidence="3 5" id="KW-0067">ATP-binding</keyword>
<dbReference type="PROSITE" id="PS00211">
    <property type="entry name" value="ABC_TRANSPORTER_1"/>
    <property type="match status" value="1"/>
</dbReference>
<dbReference type="InterPro" id="IPR017871">
    <property type="entry name" value="ABC_transporter-like_CS"/>
</dbReference>
<proteinExistence type="predicted"/>
<dbReference type="AlphaFoldDB" id="A0A377W0C7"/>
<dbReference type="Proteomes" id="UP000255099">
    <property type="component" value="Unassembled WGS sequence"/>
</dbReference>
<dbReference type="PROSITE" id="PS50893">
    <property type="entry name" value="ABC_TRANSPORTER_2"/>
    <property type="match status" value="1"/>
</dbReference>
<evidence type="ECO:0000256" key="3">
    <source>
        <dbReference type="ARBA" id="ARBA00022840"/>
    </source>
</evidence>
<feature type="domain" description="ABC transporter" evidence="4">
    <location>
        <begin position="5"/>
        <end position="235"/>
    </location>
</feature>
<dbReference type="GO" id="GO:0005524">
    <property type="term" value="F:ATP binding"/>
    <property type="evidence" value="ECO:0007669"/>
    <property type="project" value="UniProtKB-KW"/>
</dbReference>
<dbReference type="Pfam" id="PF00005">
    <property type="entry name" value="ABC_tran"/>
    <property type="match status" value="1"/>
</dbReference>
<dbReference type="SMART" id="SM00382">
    <property type="entry name" value="AAA"/>
    <property type="match status" value="1"/>
</dbReference>
<dbReference type="GO" id="GO:0015697">
    <property type="term" value="P:quaternary ammonium group transport"/>
    <property type="evidence" value="ECO:0007669"/>
    <property type="project" value="UniProtKB-ARBA"/>
</dbReference>
<dbReference type="InterPro" id="IPR013611">
    <property type="entry name" value="Transp-assoc_OB_typ2"/>
</dbReference>
<dbReference type="InterPro" id="IPR003593">
    <property type="entry name" value="AAA+_ATPase"/>
</dbReference>
<evidence type="ECO:0000259" key="4">
    <source>
        <dbReference type="PROSITE" id="PS50893"/>
    </source>
</evidence>
<dbReference type="PANTHER" id="PTHR42781">
    <property type="entry name" value="SPERMIDINE/PUTRESCINE IMPORT ATP-BINDING PROTEIN POTA"/>
    <property type="match status" value="1"/>
</dbReference>
<dbReference type="GO" id="GO:0022857">
    <property type="term" value="F:transmembrane transporter activity"/>
    <property type="evidence" value="ECO:0007669"/>
    <property type="project" value="InterPro"/>
</dbReference>
<evidence type="ECO:0000256" key="1">
    <source>
        <dbReference type="ARBA" id="ARBA00022448"/>
    </source>
</evidence>
<dbReference type="InterPro" id="IPR050093">
    <property type="entry name" value="ABC_SmlMolc_Importer"/>
</dbReference>
<evidence type="ECO:0000313" key="6">
    <source>
        <dbReference type="Proteomes" id="UP000255099"/>
    </source>
</evidence>